<dbReference type="AlphaFoldDB" id="X1MHR2"/>
<protein>
    <submittedName>
        <fullName evidence="1">Uncharacterized protein</fullName>
    </submittedName>
</protein>
<reference evidence="1" key="1">
    <citation type="journal article" date="2014" name="Front. Microbiol.">
        <title>High frequency of phylogenetically diverse reductive dehalogenase-homologous genes in deep subseafloor sedimentary metagenomes.</title>
        <authorList>
            <person name="Kawai M."/>
            <person name="Futagami T."/>
            <person name="Toyoda A."/>
            <person name="Takaki Y."/>
            <person name="Nishi S."/>
            <person name="Hori S."/>
            <person name="Arai W."/>
            <person name="Tsubouchi T."/>
            <person name="Morono Y."/>
            <person name="Uchiyama I."/>
            <person name="Ito T."/>
            <person name="Fujiyama A."/>
            <person name="Inagaki F."/>
            <person name="Takami H."/>
        </authorList>
    </citation>
    <scope>NUCLEOTIDE SEQUENCE</scope>
    <source>
        <strain evidence="1">Expedition CK06-06</strain>
    </source>
</reference>
<gene>
    <name evidence="1" type="ORF">S06H3_34575</name>
</gene>
<sequence>MKMKPESEVKAQIVLHEKRFMKIIEEEVKFPWSKGNPQDIKDMKRAIVRAFKEGAITFEEADT</sequence>
<comment type="caution">
    <text evidence="1">The sequence shown here is derived from an EMBL/GenBank/DDBJ whole genome shotgun (WGS) entry which is preliminary data.</text>
</comment>
<dbReference type="EMBL" id="BARV01020766">
    <property type="protein sequence ID" value="GAI30818.1"/>
    <property type="molecule type" value="Genomic_DNA"/>
</dbReference>
<accession>X1MHR2</accession>
<name>X1MHR2_9ZZZZ</name>
<organism evidence="1">
    <name type="scientific">marine sediment metagenome</name>
    <dbReference type="NCBI Taxonomy" id="412755"/>
    <lineage>
        <taxon>unclassified sequences</taxon>
        <taxon>metagenomes</taxon>
        <taxon>ecological metagenomes</taxon>
    </lineage>
</organism>
<evidence type="ECO:0000313" key="1">
    <source>
        <dbReference type="EMBL" id="GAI30818.1"/>
    </source>
</evidence>
<proteinExistence type="predicted"/>